<dbReference type="EMBL" id="FN648143">
    <property type="protein sequence ID" value="CBJ25853.1"/>
    <property type="molecule type" value="Genomic_DNA"/>
</dbReference>
<evidence type="ECO:0000256" key="1">
    <source>
        <dbReference type="ARBA" id="ARBA00004141"/>
    </source>
</evidence>
<evidence type="ECO:0000256" key="4">
    <source>
        <dbReference type="ARBA" id="ARBA00023136"/>
    </source>
</evidence>
<dbReference type="InterPro" id="IPR003689">
    <property type="entry name" value="ZIP"/>
</dbReference>
<evidence type="ECO:0000313" key="8">
    <source>
        <dbReference type="Proteomes" id="UP000002630"/>
    </source>
</evidence>
<dbReference type="PANTHER" id="PTHR11040:SF140">
    <property type="entry name" value="ZRT (ZRT), IRT- (IRT-) LIKE PROTEIN TRANSPORTER"/>
    <property type="match status" value="1"/>
</dbReference>
<dbReference type="eggNOG" id="KOG1558">
    <property type="taxonomic scope" value="Eukaryota"/>
</dbReference>
<feature type="region of interest" description="Disordered" evidence="5">
    <location>
        <begin position="109"/>
        <end position="148"/>
    </location>
</feature>
<dbReference type="GO" id="GO:0005385">
    <property type="term" value="F:zinc ion transmembrane transporter activity"/>
    <property type="evidence" value="ECO:0007669"/>
    <property type="project" value="TreeGrafter"/>
</dbReference>
<accession>D7FLN7</accession>
<organism evidence="7 8">
    <name type="scientific">Ectocarpus siliculosus</name>
    <name type="common">Brown alga</name>
    <name type="synonym">Conferva siliculosa</name>
    <dbReference type="NCBI Taxonomy" id="2880"/>
    <lineage>
        <taxon>Eukaryota</taxon>
        <taxon>Sar</taxon>
        <taxon>Stramenopiles</taxon>
        <taxon>Ochrophyta</taxon>
        <taxon>PX clade</taxon>
        <taxon>Phaeophyceae</taxon>
        <taxon>Ectocarpales</taxon>
        <taxon>Ectocarpaceae</taxon>
        <taxon>Ectocarpus</taxon>
    </lineage>
</organism>
<sequence>MNSSSVESNGEPSADVFKATAALILFSIALFGGLLPQRLQNVGEMVVSCLNMAAGGIFFSTAMVHMLPESSETLNDAWGDVFPWAGFLCSFGFLLVLFIDQGVSISHARSKKGRKGGHSLVPTEPPSAEGLNSFGQGQGVNGGSHRNTDSEDLAEVMAAISPKALLGYSAMGDSEEAVVRGGHTNDDHSGDGDHLRGAHAHGLGEEGDGVWVRLALLLALSVHSVMEGLGVGAEATKAYDLLFAIGVHKGIAGYALGAALLQSGVHAKQVTLYILAFSAMTPLGILIGAIIQQDADNDSGGAVCVALAAGTFLYVSLMEVLPPELASTENGWSKMGSLVLGFLVATGVGWLVG</sequence>
<feature type="transmembrane region" description="Helical" evidence="6">
    <location>
        <begin position="332"/>
        <end position="352"/>
    </location>
</feature>
<dbReference type="FunCoup" id="D7FLN7">
    <property type="interactions" value="3"/>
</dbReference>
<dbReference type="STRING" id="2880.D7FLN7"/>
<keyword evidence="2 6" id="KW-0812">Transmembrane</keyword>
<dbReference type="AlphaFoldDB" id="D7FLN7"/>
<dbReference type="Proteomes" id="UP000002630">
    <property type="component" value="Linkage Group LG12"/>
</dbReference>
<protein>
    <submittedName>
        <fullName evidence="7">Uncharacterized protein</fullName>
    </submittedName>
</protein>
<keyword evidence="8" id="KW-1185">Reference proteome</keyword>
<feature type="transmembrane region" description="Helical" evidence="6">
    <location>
        <begin position="273"/>
        <end position="293"/>
    </location>
</feature>
<dbReference type="Pfam" id="PF02535">
    <property type="entry name" value="Zip"/>
    <property type="match status" value="1"/>
</dbReference>
<evidence type="ECO:0000313" key="7">
    <source>
        <dbReference type="EMBL" id="CBJ25853.1"/>
    </source>
</evidence>
<gene>
    <name evidence="7" type="ORF">Esi_0016_0179</name>
</gene>
<comment type="subcellular location">
    <subcellularLocation>
        <location evidence="1">Membrane</location>
        <topology evidence="1">Multi-pass membrane protein</topology>
    </subcellularLocation>
</comment>
<feature type="transmembrane region" description="Helical" evidence="6">
    <location>
        <begin position="16"/>
        <end position="35"/>
    </location>
</feature>
<dbReference type="GO" id="GO:0016020">
    <property type="term" value="C:membrane"/>
    <property type="evidence" value="ECO:0007669"/>
    <property type="project" value="UniProtKB-SubCell"/>
</dbReference>
<name>D7FLN7_ECTSI</name>
<evidence type="ECO:0000256" key="5">
    <source>
        <dbReference type="SAM" id="MobiDB-lite"/>
    </source>
</evidence>
<dbReference type="InParanoid" id="D7FLN7"/>
<feature type="transmembrane region" description="Helical" evidence="6">
    <location>
        <begin position="299"/>
        <end position="320"/>
    </location>
</feature>
<evidence type="ECO:0000256" key="3">
    <source>
        <dbReference type="ARBA" id="ARBA00022989"/>
    </source>
</evidence>
<dbReference type="EMBL" id="FN649737">
    <property type="protein sequence ID" value="CBJ25853.1"/>
    <property type="molecule type" value="Genomic_DNA"/>
</dbReference>
<evidence type="ECO:0000256" key="2">
    <source>
        <dbReference type="ARBA" id="ARBA00022692"/>
    </source>
</evidence>
<keyword evidence="3 6" id="KW-1133">Transmembrane helix</keyword>
<feature type="transmembrane region" description="Helical" evidence="6">
    <location>
        <begin position="42"/>
        <end position="64"/>
    </location>
</feature>
<feature type="transmembrane region" description="Helical" evidence="6">
    <location>
        <begin position="84"/>
        <end position="105"/>
    </location>
</feature>
<feature type="transmembrane region" description="Helical" evidence="6">
    <location>
        <begin position="241"/>
        <end position="261"/>
    </location>
</feature>
<proteinExistence type="predicted"/>
<reference evidence="7 8" key="1">
    <citation type="journal article" date="2010" name="Nature">
        <title>The Ectocarpus genome and the independent evolution of multicellularity in brown algae.</title>
        <authorList>
            <person name="Cock J.M."/>
            <person name="Sterck L."/>
            <person name="Rouze P."/>
            <person name="Scornet D."/>
            <person name="Allen A.E."/>
            <person name="Amoutzias G."/>
            <person name="Anthouard V."/>
            <person name="Artiguenave F."/>
            <person name="Aury J.M."/>
            <person name="Badger J.H."/>
            <person name="Beszteri B."/>
            <person name="Billiau K."/>
            <person name="Bonnet E."/>
            <person name="Bothwell J.H."/>
            <person name="Bowler C."/>
            <person name="Boyen C."/>
            <person name="Brownlee C."/>
            <person name="Carrano C.J."/>
            <person name="Charrier B."/>
            <person name="Cho G.Y."/>
            <person name="Coelho S.M."/>
            <person name="Collen J."/>
            <person name="Corre E."/>
            <person name="Da Silva C."/>
            <person name="Delage L."/>
            <person name="Delaroque N."/>
            <person name="Dittami S.M."/>
            <person name="Doulbeau S."/>
            <person name="Elias M."/>
            <person name="Farnham G."/>
            <person name="Gachon C.M."/>
            <person name="Gschloessl B."/>
            <person name="Heesch S."/>
            <person name="Jabbari K."/>
            <person name="Jubin C."/>
            <person name="Kawai H."/>
            <person name="Kimura K."/>
            <person name="Kloareg B."/>
            <person name="Kupper F.C."/>
            <person name="Lang D."/>
            <person name="Le Bail A."/>
            <person name="Leblanc C."/>
            <person name="Lerouge P."/>
            <person name="Lohr M."/>
            <person name="Lopez P.J."/>
            <person name="Martens C."/>
            <person name="Maumus F."/>
            <person name="Michel G."/>
            <person name="Miranda-Saavedra D."/>
            <person name="Morales J."/>
            <person name="Moreau H."/>
            <person name="Motomura T."/>
            <person name="Nagasato C."/>
            <person name="Napoli C.A."/>
            <person name="Nelson D.R."/>
            <person name="Nyvall-Collen P."/>
            <person name="Peters A.F."/>
            <person name="Pommier C."/>
            <person name="Potin P."/>
            <person name="Poulain J."/>
            <person name="Quesneville H."/>
            <person name="Read B."/>
            <person name="Rensing S.A."/>
            <person name="Ritter A."/>
            <person name="Rousvoal S."/>
            <person name="Samanta M."/>
            <person name="Samson G."/>
            <person name="Schroeder D.C."/>
            <person name="Segurens B."/>
            <person name="Strittmatter M."/>
            <person name="Tonon T."/>
            <person name="Tregear J.W."/>
            <person name="Valentin K."/>
            <person name="von Dassow P."/>
            <person name="Yamagishi T."/>
            <person name="Van de Peer Y."/>
            <person name="Wincker P."/>
        </authorList>
    </citation>
    <scope>NUCLEOTIDE SEQUENCE [LARGE SCALE GENOMIC DNA]</scope>
    <source>
        <strain evidence="8">Ec32 / CCAP1310/4</strain>
    </source>
</reference>
<dbReference type="OrthoDB" id="448280at2759"/>
<keyword evidence="4 6" id="KW-0472">Membrane</keyword>
<dbReference type="PANTHER" id="PTHR11040">
    <property type="entry name" value="ZINC/IRON TRANSPORTER"/>
    <property type="match status" value="1"/>
</dbReference>
<evidence type="ECO:0000256" key="6">
    <source>
        <dbReference type="SAM" id="Phobius"/>
    </source>
</evidence>
<dbReference type="OMA" id="CEIGQCK"/>